<evidence type="ECO:0008006" key="2">
    <source>
        <dbReference type="Google" id="ProtNLM"/>
    </source>
</evidence>
<comment type="caution">
    <text evidence="1">The sequence shown here is derived from an EMBL/GenBank/DDBJ whole genome shotgun (WGS) entry which is preliminary data.</text>
</comment>
<evidence type="ECO:0000313" key="1">
    <source>
        <dbReference type="EMBL" id="GAH10286.1"/>
    </source>
</evidence>
<name>X1CPD4_9ZZZZ</name>
<gene>
    <name evidence="1" type="ORF">S01H4_59672</name>
</gene>
<dbReference type="EMBL" id="BART01035034">
    <property type="protein sequence ID" value="GAH10286.1"/>
    <property type="molecule type" value="Genomic_DNA"/>
</dbReference>
<protein>
    <recommendedName>
        <fullName evidence="2">GH18 domain-containing protein</fullName>
    </recommendedName>
</protein>
<organism evidence="1">
    <name type="scientific">marine sediment metagenome</name>
    <dbReference type="NCBI Taxonomy" id="412755"/>
    <lineage>
        <taxon>unclassified sequences</taxon>
        <taxon>metagenomes</taxon>
        <taxon>ecological metagenomes</taxon>
    </lineage>
</organism>
<accession>X1CPD4</accession>
<dbReference type="AlphaFoldDB" id="X1CPD4"/>
<reference evidence="1" key="1">
    <citation type="journal article" date="2014" name="Front. Microbiol.">
        <title>High frequency of phylogenetically diverse reductive dehalogenase-homologous genes in deep subseafloor sedimentary metagenomes.</title>
        <authorList>
            <person name="Kawai M."/>
            <person name="Futagami T."/>
            <person name="Toyoda A."/>
            <person name="Takaki Y."/>
            <person name="Nishi S."/>
            <person name="Hori S."/>
            <person name="Arai W."/>
            <person name="Tsubouchi T."/>
            <person name="Morono Y."/>
            <person name="Uchiyama I."/>
            <person name="Ito T."/>
            <person name="Fujiyama A."/>
            <person name="Inagaki F."/>
            <person name="Takami H."/>
        </authorList>
    </citation>
    <scope>NUCLEOTIDE SEQUENCE</scope>
    <source>
        <strain evidence="1">Expedition CK06-06</strain>
    </source>
</reference>
<feature type="non-terminal residue" evidence="1">
    <location>
        <position position="104"/>
    </location>
</feature>
<sequence>MSNGLPSGVPSDAETRWREIINEVKNHYQGSLVWEMPFEGSSIELPTFIDLFNEIQIDWSPPLSQNSSASDFELYTQSSIYLDQFILPLKQTTGLLVTIAAAYP</sequence>
<dbReference type="Gene3D" id="3.20.20.80">
    <property type="entry name" value="Glycosidases"/>
    <property type="match status" value="1"/>
</dbReference>
<proteinExistence type="predicted"/>